<dbReference type="PANTHER" id="PTHR47804:SF1">
    <property type="entry name" value="DUF2421 DOMAIN-CONTAINING PROTEIN"/>
    <property type="match status" value="1"/>
</dbReference>
<dbReference type="AlphaFoldDB" id="A0A0C9VN31"/>
<feature type="compositionally biased region" description="Low complexity" evidence="5">
    <location>
        <begin position="419"/>
        <end position="430"/>
    </location>
</feature>
<keyword evidence="2" id="KW-0812">Transmembrane</keyword>
<dbReference type="HOGENOM" id="CLU_001127_1_1_1"/>
<feature type="region of interest" description="Disordered" evidence="5">
    <location>
        <begin position="553"/>
        <end position="579"/>
    </location>
</feature>
<dbReference type="EMBL" id="KN837152">
    <property type="protein sequence ID" value="KIJ39380.1"/>
    <property type="molecule type" value="Genomic_DNA"/>
</dbReference>
<gene>
    <name evidence="6" type="ORF">M422DRAFT_257696</name>
</gene>
<dbReference type="PANTHER" id="PTHR47804">
    <property type="entry name" value="60S RIBOSOMAL PROTEIN L19"/>
    <property type="match status" value="1"/>
</dbReference>
<reference evidence="6 7" key="1">
    <citation type="submission" date="2014-06" db="EMBL/GenBank/DDBJ databases">
        <title>Evolutionary Origins and Diversification of the Mycorrhizal Mutualists.</title>
        <authorList>
            <consortium name="DOE Joint Genome Institute"/>
            <consortium name="Mycorrhizal Genomics Consortium"/>
            <person name="Kohler A."/>
            <person name="Kuo A."/>
            <person name="Nagy L.G."/>
            <person name="Floudas D."/>
            <person name="Copeland A."/>
            <person name="Barry K.W."/>
            <person name="Cichocki N."/>
            <person name="Veneault-Fourrey C."/>
            <person name="LaButti K."/>
            <person name="Lindquist E.A."/>
            <person name="Lipzen A."/>
            <person name="Lundell T."/>
            <person name="Morin E."/>
            <person name="Murat C."/>
            <person name="Riley R."/>
            <person name="Ohm R."/>
            <person name="Sun H."/>
            <person name="Tunlid A."/>
            <person name="Henrissat B."/>
            <person name="Grigoriev I.V."/>
            <person name="Hibbett D.S."/>
            <person name="Martin F."/>
        </authorList>
    </citation>
    <scope>NUCLEOTIDE SEQUENCE [LARGE SCALE GENOMIC DNA]</scope>
    <source>
        <strain evidence="6 7">SS14</strain>
    </source>
</reference>
<feature type="compositionally biased region" description="Low complexity" evidence="5">
    <location>
        <begin position="553"/>
        <end position="563"/>
    </location>
</feature>
<evidence type="ECO:0000256" key="4">
    <source>
        <dbReference type="ARBA" id="ARBA00023136"/>
    </source>
</evidence>
<evidence type="ECO:0000313" key="7">
    <source>
        <dbReference type="Proteomes" id="UP000054279"/>
    </source>
</evidence>
<evidence type="ECO:0000256" key="1">
    <source>
        <dbReference type="ARBA" id="ARBA00004141"/>
    </source>
</evidence>
<comment type="subcellular location">
    <subcellularLocation>
        <location evidence="1">Membrane</location>
        <topology evidence="1">Multi-pass membrane protein</topology>
    </subcellularLocation>
</comment>
<keyword evidence="3" id="KW-1133">Transmembrane helix</keyword>
<sequence length="823" mass="92079">MSSEPDVHPNYASAEKSRVGIRNNKRRHRPHPHPIPLPHPPWLSIQQHNLLHPLRLLRTSAPPILHNDLPLLLLHPSPDFHPKPSKLLKVVEDHQETFTNLKRDLEEAHSESLGVSLVSTAVICEIGSQRKADKGEAGAASRWTEERDGDTGGVDEEVREGKVVIPKSSGMGTLRKVTEGSRKGKGNEGGRRRSSEKEGERESEQEEEDATLEAAASMFGDLLDDIGPPMIALVTAYTTTLHRIQHAFEHQCSSPSSFSPSAPPFSAHEFMRLAGDIQRSLYQFDSTSNHAVVRLYRRREMAERLNVNSCGAEDNVGGAVPGRMFEEGGDETVLLVYFFIFTIQELARELIVLVQAMARIYALEREENERKMVLKRLWGRFVAWRKGREHEMDGGEDAGKKALRRRLSTLLSTRPPFLTTGTTTSRTSFPKAKPHAPNTADLRALDPHVPRPPETAFMGLGSADKEAGHEFFTVISPVLEQTNMLSLHRALGTIMGALTTVIMFRLFSENLAMLVVCGFCFNIGWFYNRLSVNYSCPPESLLHIPLADSRFTTPKKTAPNTPAGGRSPEKTPLINGQATRSTPGILSNCSSMNISNDILIRARTGLPPKASDQLLGSIHDFMAMCVFILSRLVFAELHLQRQLIRLEELLAQTQHEPRLKGPFPVKLYRSILTSLQAIMDKLHSMRCVTTREEWYIIVHRDFIVPVSKEWQELVGNVILHFHILASVFSLKAPLPPYLPPVEKSRRELVDAIQKLDVAKVRSVKASWQLLYFVYVLMMKGVIQELDFLGKTLQEAFGVLGGSTEEFENLFRVEAIMGEEVGGS</sequence>
<dbReference type="Proteomes" id="UP000054279">
    <property type="component" value="Unassembled WGS sequence"/>
</dbReference>
<protein>
    <submittedName>
        <fullName evidence="6">Uncharacterized protein</fullName>
    </submittedName>
</protein>
<evidence type="ECO:0000256" key="5">
    <source>
        <dbReference type="SAM" id="MobiDB-lite"/>
    </source>
</evidence>
<keyword evidence="4" id="KW-0472">Membrane</keyword>
<proteinExistence type="predicted"/>
<feature type="compositionally biased region" description="Basic and acidic residues" evidence="5">
    <location>
        <begin position="176"/>
        <end position="202"/>
    </location>
</feature>
<evidence type="ECO:0000313" key="6">
    <source>
        <dbReference type="EMBL" id="KIJ39380.1"/>
    </source>
</evidence>
<accession>A0A0C9VN31</accession>
<keyword evidence="7" id="KW-1185">Reference proteome</keyword>
<evidence type="ECO:0000256" key="3">
    <source>
        <dbReference type="ARBA" id="ARBA00022989"/>
    </source>
</evidence>
<dbReference type="InterPro" id="IPR052430">
    <property type="entry name" value="IVT-Associated"/>
</dbReference>
<name>A0A0C9VN31_SPHS4</name>
<dbReference type="OrthoDB" id="68611at2759"/>
<feature type="region of interest" description="Disordered" evidence="5">
    <location>
        <begin position="419"/>
        <end position="447"/>
    </location>
</feature>
<evidence type="ECO:0000256" key="2">
    <source>
        <dbReference type="ARBA" id="ARBA00022692"/>
    </source>
</evidence>
<organism evidence="6 7">
    <name type="scientific">Sphaerobolus stellatus (strain SS14)</name>
    <dbReference type="NCBI Taxonomy" id="990650"/>
    <lineage>
        <taxon>Eukaryota</taxon>
        <taxon>Fungi</taxon>
        <taxon>Dikarya</taxon>
        <taxon>Basidiomycota</taxon>
        <taxon>Agaricomycotina</taxon>
        <taxon>Agaricomycetes</taxon>
        <taxon>Phallomycetidae</taxon>
        <taxon>Geastrales</taxon>
        <taxon>Sphaerobolaceae</taxon>
        <taxon>Sphaerobolus</taxon>
    </lineage>
</organism>
<feature type="region of interest" description="Disordered" evidence="5">
    <location>
        <begin position="129"/>
        <end position="211"/>
    </location>
</feature>
<dbReference type="GO" id="GO:0016020">
    <property type="term" value="C:membrane"/>
    <property type="evidence" value="ECO:0007669"/>
    <property type="project" value="UniProtKB-SubCell"/>
</dbReference>